<evidence type="ECO:0000313" key="1">
    <source>
        <dbReference type="EMBL" id="UJF31365.1"/>
    </source>
</evidence>
<dbReference type="RefSeq" id="WP_235117711.1">
    <property type="nucleotide sequence ID" value="NZ_CP090978.1"/>
</dbReference>
<dbReference type="EMBL" id="CP090978">
    <property type="protein sequence ID" value="UJF31365.1"/>
    <property type="molecule type" value="Genomic_DNA"/>
</dbReference>
<protein>
    <submittedName>
        <fullName evidence="1">Uncharacterized protein</fullName>
    </submittedName>
</protein>
<proteinExistence type="predicted"/>
<evidence type="ECO:0000313" key="2">
    <source>
        <dbReference type="Proteomes" id="UP001649230"/>
    </source>
</evidence>
<gene>
    <name evidence="1" type="ORF">L0M14_16135</name>
</gene>
<sequence length="80" mass="8559">MLSSSRSFFNYSSDALNIRLDLRALAGLLFTSSGNFRNAGSCLLNGPSNLSKSGSCLSGCIISGFCSDYSLMCIVLDRFN</sequence>
<accession>A0ABY3SD01</accession>
<keyword evidence="2" id="KW-1185">Reference proteome</keyword>
<name>A0ABY3SD01_9BACL</name>
<dbReference type="Proteomes" id="UP001649230">
    <property type="component" value="Chromosome"/>
</dbReference>
<reference evidence="1 2" key="1">
    <citation type="journal article" date="2024" name="Int. J. Syst. Evol. Microbiol.">
        <title>Paenibacillus hexagrammi sp. nov., a novel bacterium isolated from the gut content of Hexagrammos agrammus.</title>
        <authorList>
            <person name="Jung H.K."/>
            <person name="Kim D.G."/>
            <person name="Zin H."/>
            <person name="Park J."/>
            <person name="Jung H."/>
            <person name="Kim Y.O."/>
            <person name="Kong H.J."/>
            <person name="Kim J.W."/>
            <person name="Kim Y.S."/>
        </authorList>
    </citation>
    <scope>NUCLEOTIDE SEQUENCE [LARGE SCALE GENOMIC DNA]</scope>
    <source>
        <strain evidence="1 2">YPD9-1</strain>
    </source>
</reference>
<organism evidence="1 2">
    <name type="scientific">Paenibacillus hexagrammi</name>
    <dbReference type="NCBI Taxonomy" id="2908839"/>
    <lineage>
        <taxon>Bacteria</taxon>
        <taxon>Bacillati</taxon>
        <taxon>Bacillota</taxon>
        <taxon>Bacilli</taxon>
        <taxon>Bacillales</taxon>
        <taxon>Paenibacillaceae</taxon>
        <taxon>Paenibacillus</taxon>
    </lineage>
</organism>